<organism evidence="2 3">
    <name type="scientific">Tanacetum coccineum</name>
    <dbReference type="NCBI Taxonomy" id="301880"/>
    <lineage>
        <taxon>Eukaryota</taxon>
        <taxon>Viridiplantae</taxon>
        <taxon>Streptophyta</taxon>
        <taxon>Embryophyta</taxon>
        <taxon>Tracheophyta</taxon>
        <taxon>Spermatophyta</taxon>
        <taxon>Magnoliopsida</taxon>
        <taxon>eudicotyledons</taxon>
        <taxon>Gunneridae</taxon>
        <taxon>Pentapetalae</taxon>
        <taxon>asterids</taxon>
        <taxon>campanulids</taxon>
        <taxon>Asterales</taxon>
        <taxon>Asteraceae</taxon>
        <taxon>Asteroideae</taxon>
        <taxon>Anthemideae</taxon>
        <taxon>Anthemidinae</taxon>
        <taxon>Tanacetum</taxon>
    </lineage>
</organism>
<protein>
    <submittedName>
        <fullName evidence="2">Uncharacterized protein</fullName>
    </submittedName>
</protein>
<feature type="region of interest" description="Disordered" evidence="1">
    <location>
        <begin position="178"/>
        <end position="252"/>
    </location>
</feature>
<feature type="compositionally biased region" description="Basic and acidic residues" evidence="1">
    <location>
        <begin position="188"/>
        <end position="198"/>
    </location>
</feature>
<name>A0ABQ5E459_9ASTR</name>
<evidence type="ECO:0000313" key="3">
    <source>
        <dbReference type="Proteomes" id="UP001151760"/>
    </source>
</evidence>
<dbReference type="Proteomes" id="UP001151760">
    <property type="component" value="Unassembled WGS sequence"/>
</dbReference>
<feature type="compositionally biased region" description="Polar residues" evidence="1">
    <location>
        <begin position="199"/>
        <end position="216"/>
    </location>
</feature>
<comment type="caution">
    <text evidence="2">The sequence shown here is derived from an EMBL/GenBank/DDBJ whole genome shotgun (WGS) entry which is preliminary data.</text>
</comment>
<keyword evidence="3" id="KW-1185">Reference proteome</keyword>
<proteinExistence type="predicted"/>
<sequence length="252" mass="28012">MYKSPRKYGINLPSPDDEKDARSSQEYMDDLEEEYQARALLAKSKRFFKKGTQRFSGAKATDQTECHKCGRKSFEHKPELKHNKDFEARYNKVKAMLALLSSSASASNSSLGKNKGLIAKTYEWDEEEVSSDENERIEVKALMALTDEERAKRHGIVKSSANNSNVSITISNKTRLYEAKDSTLPNHDTGKVPPDESQRNMTNPSVTVSNSSATDYDSTDESLVCSTPLPPLEKLAGAKPVSGPKTIKSILK</sequence>
<reference evidence="2" key="2">
    <citation type="submission" date="2022-01" db="EMBL/GenBank/DDBJ databases">
        <authorList>
            <person name="Yamashiro T."/>
            <person name="Shiraishi A."/>
            <person name="Satake H."/>
            <person name="Nakayama K."/>
        </authorList>
    </citation>
    <scope>NUCLEOTIDE SEQUENCE</scope>
</reference>
<evidence type="ECO:0000313" key="2">
    <source>
        <dbReference type="EMBL" id="GJT45044.1"/>
    </source>
</evidence>
<reference evidence="2" key="1">
    <citation type="journal article" date="2022" name="Int. J. Mol. Sci.">
        <title>Draft Genome of Tanacetum Coccineum: Genomic Comparison of Closely Related Tanacetum-Family Plants.</title>
        <authorList>
            <person name="Yamashiro T."/>
            <person name="Shiraishi A."/>
            <person name="Nakayama K."/>
            <person name="Satake H."/>
        </authorList>
    </citation>
    <scope>NUCLEOTIDE SEQUENCE</scope>
</reference>
<evidence type="ECO:0000256" key="1">
    <source>
        <dbReference type="SAM" id="MobiDB-lite"/>
    </source>
</evidence>
<feature type="region of interest" description="Disordered" evidence="1">
    <location>
        <begin position="1"/>
        <end position="28"/>
    </location>
</feature>
<dbReference type="EMBL" id="BQNB010015866">
    <property type="protein sequence ID" value="GJT45044.1"/>
    <property type="molecule type" value="Genomic_DNA"/>
</dbReference>
<accession>A0ABQ5E459</accession>
<gene>
    <name evidence="2" type="ORF">Tco_0953759</name>
</gene>